<dbReference type="GO" id="GO:0008233">
    <property type="term" value="F:peptidase activity"/>
    <property type="evidence" value="ECO:0007669"/>
    <property type="project" value="UniProtKB-KW"/>
</dbReference>
<evidence type="ECO:0000313" key="20">
    <source>
        <dbReference type="EMBL" id="KAK9922727.1"/>
    </source>
</evidence>
<accession>A0AAW1WHC2</accession>
<dbReference type="Pfam" id="PF22936">
    <property type="entry name" value="Pol_BBD"/>
    <property type="match status" value="1"/>
</dbReference>
<dbReference type="PROSITE" id="PS50158">
    <property type="entry name" value="ZF_CCHC"/>
    <property type="match status" value="1"/>
</dbReference>
<evidence type="ECO:0000256" key="16">
    <source>
        <dbReference type="PROSITE-ProRule" id="PRU00047"/>
    </source>
</evidence>
<keyword evidence="11" id="KW-0229">DNA integration</keyword>
<dbReference type="Gene3D" id="4.10.60.10">
    <property type="entry name" value="Zinc finger, CCHC-type"/>
    <property type="match status" value="1"/>
</dbReference>
<feature type="compositionally biased region" description="Basic and acidic residues" evidence="17">
    <location>
        <begin position="36"/>
        <end position="55"/>
    </location>
</feature>
<evidence type="ECO:0000256" key="12">
    <source>
        <dbReference type="ARBA" id="ARBA00022918"/>
    </source>
</evidence>
<keyword evidence="8" id="KW-0378">Hydrolase</keyword>
<dbReference type="Pfam" id="PF00665">
    <property type="entry name" value="rve"/>
    <property type="match status" value="1"/>
</dbReference>
<dbReference type="InterPro" id="IPR001584">
    <property type="entry name" value="Integrase_cat-core"/>
</dbReference>
<keyword evidence="3" id="KW-0645">Protease</keyword>
<evidence type="ECO:0000259" key="18">
    <source>
        <dbReference type="PROSITE" id="PS50158"/>
    </source>
</evidence>
<evidence type="ECO:0000259" key="19">
    <source>
        <dbReference type="PROSITE" id="PS50994"/>
    </source>
</evidence>
<dbReference type="InterPro" id="IPR054722">
    <property type="entry name" value="PolX-like_BBD"/>
</dbReference>
<keyword evidence="14" id="KW-0917">Virion maturation</keyword>
<evidence type="ECO:0000256" key="10">
    <source>
        <dbReference type="ARBA" id="ARBA00022842"/>
    </source>
</evidence>
<dbReference type="InterPro" id="IPR036397">
    <property type="entry name" value="RNaseH_sf"/>
</dbReference>
<keyword evidence="12" id="KW-0695">RNA-directed DNA polymerase</keyword>
<keyword evidence="13" id="KW-0239">DNA-directed DNA polymerase</keyword>
<evidence type="ECO:0000256" key="1">
    <source>
        <dbReference type="ARBA" id="ARBA00002180"/>
    </source>
</evidence>
<keyword evidence="4" id="KW-0540">Nuclease</keyword>
<evidence type="ECO:0000256" key="13">
    <source>
        <dbReference type="ARBA" id="ARBA00022932"/>
    </source>
</evidence>
<dbReference type="GO" id="GO:0008270">
    <property type="term" value="F:zinc ion binding"/>
    <property type="evidence" value="ECO:0007669"/>
    <property type="project" value="UniProtKB-KW"/>
</dbReference>
<keyword evidence="13" id="KW-0808">Transferase</keyword>
<comment type="caution">
    <text evidence="20">The sequence shown here is derived from an EMBL/GenBank/DDBJ whole genome shotgun (WGS) entry which is preliminary data.</text>
</comment>
<feature type="region of interest" description="Disordered" evidence="17">
    <location>
        <begin position="36"/>
        <end position="85"/>
    </location>
</feature>
<dbReference type="SUPFAM" id="SSF53098">
    <property type="entry name" value="Ribonuclease H-like"/>
    <property type="match status" value="1"/>
</dbReference>
<dbReference type="GO" id="GO:0003676">
    <property type="term" value="F:nucleic acid binding"/>
    <property type="evidence" value="ECO:0007669"/>
    <property type="project" value="InterPro"/>
</dbReference>
<evidence type="ECO:0000256" key="6">
    <source>
        <dbReference type="ARBA" id="ARBA00022741"/>
    </source>
</evidence>
<evidence type="ECO:0008006" key="22">
    <source>
        <dbReference type="Google" id="ProtNLM"/>
    </source>
</evidence>
<dbReference type="GO" id="GO:0004519">
    <property type="term" value="F:endonuclease activity"/>
    <property type="evidence" value="ECO:0007669"/>
    <property type="project" value="UniProtKB-KW"/>
</dbReference>
<dbReference type="PROSITE" id="PS50994">
    <property type="entry name" value="INTEGRASE"/>
    <property type="match status" value="1"/>
</dbReference>
<evidence type="ECO:0000256" key="3">
    <source>
        <dbReference type="ARBA" id="ARBA00022670"/>
    </source>
</evidence>
<dbReference type="GO" id="GO:0003887">
    <property type="term" value="F:DNA-directed DNA polymerase activity"/>
    <property type="evidence" value="ECO:0007669"/>
    <property type="project" value="UniProtKB-KW"/>
</dbReference>
<keyword evidence="13" id="KW-0548">Nucleotidyltransferase</keyword>
<dbReference type="InterPro" id="IPR036875">
    <property type="entry name" value="Znf_CCHC_sf"/>
</dbReference>
<keyword evidence="5" id="KW-0479">Metal-binding</keyword>
<keyword evidence="9" id="KW-0067">ATP-binding</keyword>
<dbReference type="GO" id="GO:0006508">
    <property type="term" value="P:proteolysis"/>
    <property type="evidence" value="ECO:0007669"/>
    <property type="project" value="UniProtKB-KW"/>
</dbReference>
<protein>
    <recommendedName>
        <fullName evidence="22">Retrovirus-related Pol polyprotein from transposon TNT 1-94</fullName>
    </recommendedName>
</protein>
<dbReference type="EMBL" id="JBEDUW010000006">
    <property type="protein sequence ID" value="KAK9922727.1"/>
    <property type="molecule type" value="Genomic_DNA"/>
</dbReference>
<keyword evidence="15" id="KW-0233">DNA recombination</keyword>
<evidence type="ECO:0000256" key="9">
    <source>
        <dbReference type="ARBA" id="ARBA00022840"/>
    </source>
</evidence>
<dbReference type="GO" id="GO:0015074">
    <property type="term" value="P:DNA integration"/>
    <property type="evidence" value="ECO:0007669"/>
    <property type="project" value="UniProtKB-KW"/>
</dbReference>
<evidence type="ECO:0000256" key="17">
    <source>
        <dbReference type="SAM" id="MobiDB-lite"/>
    </source>
</evidence>
<evidence type="ECO:0000256" key="8">
    <source>
        <dbReference type="ARBA" id="ARBA00022801"/>
    </source>
</evidence>
<proteinExistence type="predicted"/>
<evidence type="ECO:0000256" key="5">
    <source>
        <dbReference type="ARBA" id="ARBA00022723"/>
    </source>
</evidence>
<evidence type="ECO:0000256" key="7">
    <source>
        <dbReference type="ARBA" id="ARBA00022759"/>
    </source>
</evidence>
<evidence type="ECO:0000313" key="21">
    <source>
        <dbReference type="Proteomes" id="UP001457282"/>
    </source>
</evidence>
<keyword evidence="7" id="KW-0255">Endonuclease</keyword>
<dbReference type="GO" id="GO:0005524">
    <property type="term" value="F:ATP binding"/>
    <property type="evidence" value="ECO:0007669"/>
    <property type="project" value="UniProtKB-KW"/>
</dbReference>
<dbReference type="GO" id="GO:0006310">
    <property type="term" value="P:DNA recombination"/>
    <property type="evidence" value="ECO:0007669"/>
    <property type="project" value="UniProtKB-KW"/>
</dbReference>
<evidence type="ECO:0000256" key="11">
    <source>
        <dbReference type="ARBA" id="ARBA00022908"/>
    </source>
</evidence>
<sequence length="448" mass="51711">MTVDELMGSLQAYEQRLNEKSEVVIEEALETQLSLKKERSSALRSEGGYRHETSHKNQNSSYKRGSNLRFGSKRGRGRGYNWSQPRDKSQIQCFNCREYGHYKIECSQRRRSEYRESHAKIAENDGDNEENLLLAFNAVNGQEKIKWYSDTSWSNHMTGHKELFADLNESIRSEITFGNAAKMPVKGKGKISIQLKEGMNNTIFDVYYVPGLSHNLLSVGQLSEKGYDMRIFRGVFTIKDPQQRLIAKVNMAQNRLFPLYVDGKKHRDTFPKGGVSRAQMPLEIIHSDLCSLEVPSYGGGKYFITFIDDFSRKTWVYILKNKSEACDTFKSFKAYVERQSGEKVKVLRTDRGQEYIVCDDFLQKNGIKHQLTARYTPQQNGVAERKNRTIMDMVRCMLRLKNLPKYFWAEAVACAVYILNRSPSSSIEGRTPFEVWSGRKKMTNFTKI</sequence>
<evidence type="ECO:0000256" key="4">
    <source>
        <dbReference type="ARBA" id="ARBA00022722"/>
    </source>
</evidence>
<keyword evidence="16" id="KW-0863">Zinc-finger</keyword>
<evidence type="ECO:0000256" key="15">
    <source>
        <dbReference type="ARBA" id="ARBA00023172"/>
    </source>
</evidence>
<dbReference type="InterPro" id="IPR001878">
    <property type="entry name" value="Znf_CCHC"/>
</dbReference>
<name>A0AAW1WHC2_RUBAR</name>
<evidence type="ECO:0000256" key="14">
    <source>
        <dbReference type="ARBA" id="ARBA00023113"/>
    </source>
</evidence>
<dbReference type="Proteomes" id="UP001457282">
    <property type="component" value="Unassembled WGS sequence"/>
</dbReference>
<gene>
    <name evidence="20" type="ORF">M0R45_031176</name>
</gene>
<dbReference type="PANTHER" id="PTHR42648:SF11">
    <property type="entry name" value="TRANSPOSON TY4-P GAG-POL POLYPROTEIN"/>
    <property type="match status" value="1"/>
</dbReference>
<dbReference type="AlphaFoldDB" id="A0AAW1WHC2"/>
<keyword evidence="16" id="KW-0862">Zinc</keyword>
<keyword evidence="10" id="KW-0460">Magnesium</keyword>
<organism evidence="20 21">
    <name type="scientific">Rubus argutus</name>
    <name type="common">Southern blackberry</name>
    <dbReference type="NCBI Taxonomy" id="59490"/>
    <lineage>
        <taxon>Eukaryota</taxon>
        <taxon>Viridiplantae</taxon>
        <taxon>Streptophyta</taxon>
        <taxon>Embryophyta</taxon>
        <taxon>Tracheophyta</taxon>
        <taxon>Spermatophyta</taxon>
        <taxon>Magnoliopsida</taxon>
        <taxon>eudicotyledons</taxon>
        <taxon>Gunneridae</taxon>
        <taxon>Pentapetalae</taxon>
        <taxon>rosids</taxon>
        <taxon>fabids</taxon>
        <taxon>Rosales</taxon>
        <taxon>Rosaceae</taxon>
        <taxon>Rosoideae</taxon>
        <taxon>Rosoideae incertae sedis</taxon>
        <taxon>Rubus</taxon>
    </lineage>
</organism>
<dbReference type="PANTHER" id="PTHR42648">
    <property type="entry name" value="TRANSPOSASE, PUTATIVE-RELATED"/>
    <property type="match status" value="1"/>
</dbReference>
<dbReference type="InterPro" id="IPR012337">
    <property type="entry name" value="RNaseH-like_sf"/>
</dbReference>
<comment type="function">
    <text evidence="1">The aspartyl protease (PR) mediates the proteolytic cleavages of the Gag and Gag-Pol polyproteins after assembly of the VLP.</text>
</comment>
<keyword evidence="21" id="KW-1185">Reference proteome</keyword>
<keyword evidence="2" id="KW-1188">Viral release from host cell</keyword>
<dbReference type="InterPro" id="IPR039537">
    <property type="entry name" value="Retrotran_Ty1/copia-like"/>
</dbReference>
<keyword evidence="6" id="KW-0547">Nucleotide-binding</keyword>
<reference evidence="20 21" key="1">
    <citation type="journal article" date="2023" name="G3 (Bethesda)">
        <title>A chromosome-length genome assembly and annotation of blackberry (Rubus argutus, cv. 'Hillquist').</title>
        <authorList>
            <person name="Bruna T."/>
            <person name="Aryal R."/>
            <person name="Dudchenko O."/>
            <person name="Sargent D.J."/>
            <person name="Mead D."/>
            <person name="Buti M."/>
            <person name="Cavallini A."/>
            <person name="Hytonen T."/>
            <person name="Andres J."/>
            <person name="Pham M."/>
            <person name="Weisz D."/>
            <person name="Mascagni F."/>
            <person name="Usai G."/>
            <person name="Natali L."/>
            <person name="Bassil N."/>
            <person name="Fernandez G.E."/>
            <person name="Lomsadze A."/>
            <person name="Armour M."/>
            <person name="Olukolu B."/>
            <person name="Poorten T."/>
            <person name="Britton C."/>
            <person name="Davik J."/>
            <person name="Ashrafi H."/>
            <person name="Aiden E.L."/>
            <person name="Borodovsky M."/>
            <person name="Worthington M."/>
        </authorList>
    </citation>
    <scope>NUCLEOTIDE SEQUENCE [LARGE SCALE GENOMIC DNA]</scope>
    <source>
        <strain evidence="20">PI 553951</strain>
    </source>
</reference>
<evidence type="ECO:0000256" key="2">
    <source>
        <dbReference type="ARBA" id="ARBA00022612"/>
    </source>
</evidence>
<dbReference type="Gene3D" id="3.30.420.10">
    <property type="entry name" value="Ribonuclease H-like superfamily/Ribonuclease H"/>
    <property type="match status" value="1"/>
</dbReference>
<feature type="domain" description="CCHC-type" evidence="18">
    <location>
        <begin position="93"/>
        <end position="108"/>
    </location>
</feature>
<dbReference type="GO" id="GO:0003964">
    <property type="term" value="F:RNA-directed DNA polymerase activity"/>
    <property type="evidence" value="ECO:0007669"/>
    <property type="project" value="UniProtKB-KW"/>
</dbReference>
<feature type="domain" description="Integrase catalytic" evidence="19">
    <location>
        <begin position="277"/>
        <end position="440"/>
    </location>
</feature>
<dbReference type="SUPFAM" id="SSF57756">
    <property type="entry name" value="Retrovirus zinc finger-like domains"/>
    <property type="match status" value="1"/>
</dbReference>